<reference evidence="2 3" key="1">
    <citation type="submission" date="2022-07" db="EMBL/GenBank/DDBJ databases">
        <title>Genome-wide signatures of adaptation to extreme environments.</title>
        <authorList>
            <person name="Cho C.H."/>
            <person name="Yoon H.S."/>
        </authorList>
    </citation>
    <scope>NUCLEOTIDE SEQUENCE [LARGE SCALE GENOMIC DNA]</scope>
    <source>
        <strain evidence="2 3">108.79 E11</strain>
    </source>
</reference>
<feature type="compositionally biased region" description="Basic and acidic residues" evidence="1">
    <location>
        <begin position="85"/>
        <end position="99"/>
    </location>
</feature>
<organism evidence="2 3">
    <name type="scientific">Galdieria yellowstonensis</name>
    <dbReference type="NCBI Taxonomy" id="3028027"/>
    <lineage>
        <taxon>Eukaryota</taxon>
        <taxon>Rhodophyta</taxon>
        <taxon>Bangiophyceae</taxon>
        <taxon>Galdieriales</taxon>
        <taxon>Galdieriaceae</taxon>
        <taxon>Galdieria</taxon>
    </lineage>
</organism>
<gene>
    <name evidence="2" type="ORF">GAYE_SCF61G6514</name>
</gene>
<feature type="region of interest" description="Disordered" evidence="1">
    <location>
        <begin position="1"/>
        <end position="21"/>
    </location>
</feature>
<dbReference type="AlphaFoldDB" id="A0AAV9IMV2"/>
<dbReference type="InterPro" id="IPR021475">
    <property type="entry name" value="Pants/Emi1-like"/>
</dbReference>
<evidence type="ECO:0000256" key="1">
    <source>
        <dbReference type="SAM" id="MobiDB-lite"/>
    </source>
</evidence>
<evidence type="ECO:0000313" key="3">
    <source>
        <dbReference type="Proteomes" id="UP001300502"/>
    </source>
</evidence>
<comment type="caution">
    <text evidence="2">The sequence shown here is derived from an EMBL/GenBank/DDBJ whole genome shotgun (WGS) entry which is preliminary data.</text>
</comment>
<accession>A0AAV9IMV2</accession>
<proteinExistence type="predicted"/>
<dbReference type="PANTHER" id="PTHR28052">
    <property type="entry name" value="UPF0545 PROTEIN C22ORF39"/>
    <property type="match status" value="1"/>
</dbReference>
<evidence type="ECO:0000313" key="2">
    <source>
        <dbReference type="EMBL" id="KAK4528569.1"/>
    </source>
</evidence>
<name>A0AAV9IMV2_9RHOD</name>
<feature type="compositionally biased region" description="Low complexity" evidence="1">
    <location>
        <begin position="1"/>
        <end position="14"/>
    </location>
</feature>
<protein>
    <submittedName>
        <fullName evidence="2">Uncharacterized protein</fullName>
    </submittedName>
</protein>
<dbReference type="EMBL" id="JANCYU010000066">
    <property type="protein sequence ID" value="KAK4528569.1"/>
    <property type="molecule type" value="Genomic_DNA"/>
</dbReference>
<dbReference type="Proteomes" id="UP001300502">
    <property type="component" value="Unassembled WGS sequence"/>
</dbReference>
<keyword evidence="3" id="KW-1185">Reference proteome</keyword>
<feature type="region of interest" description="Disordered" evidence="1">
    <location>
        <begin position="77"/>
        <end position="112"/>
    </location>
</feature>
<dbReference type="Pfam" id="PF11326">
    <property type="entry name" value="PANTS-like"/>
    <property type="match status" value="1"/>
</dbReference>
<sequence length="112" mass="12928">MDPSSSTSTTTDLLDQLEQEDSSTVVKSSSCLYYFDQMSFCFSPANQFRYYYTWGLADTCDTQVDNFWRCIRNKLKGTSSEPSEEEKPPESSVPKREGHLWTFRETPPAVRE</sequence>
<dbReference type="PANTHER" id="PTHR28052:SF1">
    <property type="entry name" value="UPF0545 PROTEIN C22ORF39"/>
    <property type="match status" value="1"/>
</dbReference>